<dbReference type="InterPro" id="IPR033453">
    <property type="entry name" value="Glyco_hydro_30_TIM-barrel"/>
</dbReference>
<dbReference type="PANTHER" id="PTHR11069:SF23">
    <property type="entry name" value="LYSOSOMAL ACID GLUCOSYLCERAMIDASE"/>
    <property type="match status" value="1"/>
</dbReference>
<evidence type="ECO:0000259" key="5">
    <source>
        <dbReference type="Pfam" id="PF02055"/>
    </source>
</evidence>
<evidence type="ECO:0000256" key="4">
    <source>
        <dbReference type="RuleBase" id="RU361188"/>
    </source>
</evidence>
<dbReference type="PANTHER" id="PTHR11069">
    <property type="entry name" value="GLUCOSYLCERAMIDASE"/>
    <property type="match status" value="1"/>
</dbReference>
<keyword evidence="4" id="KW-0326">Glycosidase</keyword>
<gene>
    <name evidence="6" type="ORF">TSTA_078460</name>
</gene>
<organism evidence="6 7">
    <name type="scientific">Talaromyces stipitatus (strain ATCC 10500 / CBS 375.48 / QM 6759 / NRRL 1006)</name>
    <name type="common">Penicillium stipitatum</name>
    <dbReference type="NCBI Taxonomy" id="441959"/>
    <lineage>
        <taxon>Eukaryota</taxon>
        <taxon>Fungi</taxon>
        <taxon>Dikarya</taxon>
        <taxon>Ascomycota</taxon>
        <taxon>Pezizomycotina</taxon>
        <taxon>Eurotiomycetes</taxon>
        <taxon>Eurotiomycetidae</taxon>
        <taxon>Eurotiales</taxon>
        <taxon>Trichocomaceae</taxon>
        <taxon>Talaromyces</taxon>
        <taxon>Talaromyces sect. Talaromyces</taxon>
    </lineage>
</organism>
<evidence type="ECO:0000256" key="1">
    <source>
        <dbReference type="ARBA" id="ARBA00005382"/>
    </source>
</evidence>
<dbReference type="HOGENOM" id="CLU_1741789_0_0_1"/>
<dbReference type="Pfam" id="PF02055">
    <property type="entry name" value="Glyco_hydro_30"/>
    <property type="match status" value="1"/>
</dbReference>
<comment type="similarity">
    <text evidence="1 4">Belongs to the glycosyl hydrolase 30 family.</text>
</comment>
<dbReference type="STRING" id="441959.B8LXI6"/>
<reference evidence="7" key="1">
    <citation type="journal article" date="2015" name="Genome Announc.">
        <title>Genome sequence of the AIDS-associated pathogen Penicillium marneffei (ATCC18224) and its near taxonomic relative Talaromyces stipitatus (ATCC10500).</title>
        <authorList>
            <person name="Nierman W.C."/>
            <person name="Fedorova-Abrams N.D."/>
            <person name="Andrianopoulos A."/>
        </authorList>
    </citation>
    <scope>NUCLEOTIDE SEQUENCE [LARGE SCALE GENOMIC DNA]</scope>
    <source>
        <strain evidence="7">ATCC 10500 / CBS 375.48 / QM 6759 / NRRL 1006</strain>
    </source>
</reference>
<keyword evidence="3 4" id="KW-0378">Hydrolase</keyword>
<keyword evidence="7" id="KW-1185">Reference proteome</keyword>
<evidence type="ECO:0000313" key="7">
    <source>
        <dbReference type="Proteomes" id="UP000001745"/>
    </source>
</evidence>
<dbReference type="VEuPathDB" id="FungiDB:TSTA_078460"/>
<dbReference type="GO" id="GO:0004348">
    <property type="term" value="F:glucosylceramidase activity"/>
    <property type="evidence" value="ECO:0007669"/>
    <property type="project" value="InterPro"/>
</dbReference>
<dbReference type="AlphaFoldDB" id="B8LXI6"/>
<dbReference type="GeneID" id="8101172"/>
<feature type="domain" description="Glycosyl hydrolase family 30 TIM-barrel" evidence="5">
    <location>
        <begin position="12"/>
        <end position="92"/>
    </location>
</feature>
<evidence type="ECO:0000256" key="2">
    <source>
        <dbReference type="ARBA" id="ARBA00022729"/>
    </source>
</evidence>
<protein>
    <recommendedName>
        <fullName evidence="5">Glycosyl hydrolase family 30 TIM-barrel domain-containing protein</fullName>
    </recommendedName>
</protein>
<dbReference type="SUPFAM" id="SSF51445">
    <property type="entry name" value="(Trans)glycosidases"/>
    <property type="match status" value="1"/>
</dbReference>
<dbReference type="EMBL" id="EQ962652">
    <property type="protein sequence ID" value="EED24487.1"/>
    <property type="molecule type" value="Genomic_DNA"/>
</dbReference>
<keyword evidence="2" id="KW-0732">Signal</keyword>
<dbReference type="GO" id="GO:0016020">
    <property type="term" value="C:membrane"/>
    <property type="evidence" value="ECO:0007669"/>
    <property type="project" value="GOC"/>
</dbReference>
<dbReference type="OrthoDB" id="2160638at2759"/>
<name>B8LXI6_TALSN</name>
<dbReference type="Proteomes" id="UP000001745">
    <property type="component" value="Unassembled WGS sequence"/>
</dbReference>
<dbReference type="GO" id="GO:0006680">
    <property type="term" value="P:glucosylceramide catabolic process"/>
    <property type="evidence" value="ECO:0007669"/>
    <property type="project" value="TreeGrafter"/>
</dbReference>
<evidence type="ECO:0000313" key="6">
    <source>
        <dbReference type="EMBL" id="EED24487.1"/>
    </source>
</evidence>
<accession>B8LXI6</accession>
<dbReference type="InterPro" id="IPR017853">
    <property type="entry name" value="GH"/>
</dbReference>
<evidence type="ECO:0000256" key="3">
    <source>
        <dbReference type="ARBA" id="ARBA00022801"/>
    </source>
</evidence>
<sequence>MALYNVFLRISVAVEMGRLNNDIQIVGSPWSPPGWMKINGELYGNTTDNNLDDGYGSSRGLGSTGHTHAFAQYFVKYIQAHTTENTEYETLLQILQVTSSANQSLDWAIQSSQIYHLHKAKMREWEPQGDPCTDATYCFLALGLSRAYGI</sequence>
<dbReference type="Gene3D" id="3.20.20.80">
    <property type="entry name" value="Glycosidases"/>
    <property type="match status" value="1"/>
</dbReference>
<dbReference type="InterPro" id="IPR001139">
    <property type="entry name" value="Glyco_hydro_30"/>
</dbReference>
<proteinExistence type="inferred from homology"/>
<dbReference type="RefSeq" id="XP_002341874.1">
    <property type="nucleotide sequence ID" value="XM_002341833.1"/>
</dbReference>
<dbReference type="InParanoid" id="B8LXI6"/>